<dbReference type="AlphaFoldDB" id="A0A822YAG9"/>
<gene>
    <name evidence="1" type="ORF">HUJ06_030009</name>
</gene>
<evidence type="ECO:0000313" key="1">
    <source>
        <dbReference type="EMBL" id="DAD28541.1"/>
    </source>
</evidence>
<dbReference type="Proteomes" id="UP000607653">
    <property type="component" value="Unassembled WGS sequence"/>
</dbReference>
<dbReference type="EMBL" id="DUZY01000002">
    <property type="protein sequence ID" value="DAD28541.1"/>
    <property type="molecule type" value="Genomic_DNA"/>
</dbReference>
<name>A0A822YAG9_NELNU</name>
<proteinExistence type="predicted"/>
<accession>A0A822YAG9</accession>
<comment type="caution">
    <text evidence="1">The sequence shown here is derived from an EMBL/GenBank/DDBJ whole genome shotgun (WGS) entry which is preliminary data.</text>
</comment>
<protein>
    <submittedName>
        <fullName evidence="1">Uncharacterized protein</fullName>
    </submittedName>
</protein>
<sequence length="49" mass="5655">MVKDHFKPSNLQMVLKLFLHQPNITLNNPCNDLIKFTTFSRDNILDAAP</sequence>
<keyword evidence="2" id="KW-1185">Reference proteome</keyword>
<evidence type="ECO:0000313" key="2">
    <source>
        <dbReference type="Proteomes" id="UP000607653"/>
    </source>
</evidence>
<organism evidence="1 2">
    <name type="scientific">Nelumbo nucifera</name>
    <name type="common">Sacred lotus</name>
    <dbReference type="NCBI Taxonomy" id="4432"/>
    <lineage>
        <taxon>Eukaryota</taxon>
        <taxon>Viridiplantae</taxon>
        <taxon>Streptophyta</taxon>
        <taxon>Embryophyta</taxon>
        <taxon>Tracheophyta</taxon>
        <taxon>Spermatophyta</taxon>
        <taxon>Magnoliopsida</taxon>
        <taxon>Proteales</taxon>
        <taxon>Nelumbonaceae</taxon>
        <taxon>Nelumbo</taxon>
    </lineage>
</organism>
<reference evidence="1 2" key="1">
    <citation type="journal article" date="2020" name="Mol. Biol. Evol.">
        <title>Distinct Expression and Methylation Patterns for Genes with Different Fates following a Single Whole-Genome Duplication in Flowering Plants.</title>
        <authorList>
            <person name="Shi T."/>
            <person name="Rahmani R.S."/>
            <person name="Gugger P.F."/>
            <person name="Wang M."/>
            <person name="Li H."/>
            <person name="Zhang Y."/>
            <person name="Li Z."/>
            <person name="Wang Q."/>
            <person name="Van de Peer Y."/>
            <person name="Marchal K."/>
            <person name="Chen J."/>
        </authorList>
    </citation>
    <scope>NUCLEOTIDE SEQUENCE [LARGE SCALE GENOMIC DNA]</scope>
    <source>
        <tissue evidence="1">Leaf</tissue>
    </source>
</reference>